<comment type="similarity">
    <text evidence="2">Belongs to the acetyltransferase family. ECO subfamily.</text>
</comment>
<evidence type="ECO:0000256" key="7">
    <source>
        <dbReference type="ARBA" id="ARBA00023242"/>
    </source>
</evidence>
<dbReference type="PANTHER" id="PTHR45884:SF2">
    <property type="entry name" value="N-ACETYLTRANSFERASE ECO"/>
    <property type="match status" value="1"/>
</dbReference>
<evidence type="ECO:0000259" key="12">
    <source>
        <dbReference type="Pfam" id="PF13880"/>
    </source>
</evidence>
<keyword evidence="6" id="KW-0862">Zinc</keyword>
<evidence type="ECO:0000313" key="14">
    <source>
        <dbReference type="Proteomes" id="UP001603857"/>
    </source>
</evidence>
<evidence type="ECO:0000256" key="9">
    <source>
        <dbReference type="ARBA" id="ARBA00023315"/>
    </source>
</evidence>
<keyword evidence="4" id="KW-0479">Metal-binding</keyword>
<keyword evidence="7" id="KW-0539">Nucleus</keyword>
<evidence type="ECO:0000256" key="3">
    <source>
        <dbReference type="ARBA" id="ARBA00022679"/>
    </source>
</evidence>
<evidence type="ECO:0000256" key="6">
    <source>
        <dbReference type="ARBA" id="ARBA00022833"/>
    </source>
</evidence>
<evidence type="ECO:0000256" key="5">
    <source>
        <dbReference type="ARBA" id="ARBA00022771"/>
    </source>
</evidence>
<keyword evidence="14" id="KW-1185">Reference proteome</keyword>
<dbReference type="Gene3D" id="3.40.630.30">
    <property type="match status" value="1"/>
</dbReference>
<organism evidence="13 14">
    <name type="scientific">Flemingia macrophylla</name>
    <dbReference type="NCBI Taxonomy" id="520843"/>
    <lineage>
        <taxon>Eukaryota</taxon>
        <taxon>Viridiplantae</taxon>
        <taxon>Streptophyta</taxon>
        <taxon>Embryophyta</taxon>
        <taxon>Tracheophyta</taxon>
        <taxon>Spermatophyta</taxon>
        <taxon>Magnoliopsida</taxon>
        <taxon>eudicotyledons</taxon>
        <taxon>Gunneridae</taxon>
        <taxon>Pentapetalae</taxon>
        <taxon>rosids</taxon>
        <taxon>fabids</taxon>
        <taxon>Fabales</taxon>
        <taxon>Fabaceae</taxon>
        <taxon>Papilionoideae</taxon>
        <taxon>50 kb inversion clade</taxon>
        <taxon>NPAAA clade</taxon>
        <taxon>indigoferoid/millettioid clade</taxon>
        <taxon>Phaseoleae</taxon>
        <taxon>Flemingia</taxon>
    </lineage>
</organism>
<dbReference type="Proteomes" id="UP001603857">
    <property type="component" value="Unassembled WGS sequence"/>
</dbReference>
<feature type="domain" description="N-acetyltransferase ESCO zinc-finger" evidence="11">
    <location>
        <begin position="68"/>
        <end position="106"/>
    </location>
</feature>
<evidence type="ECO:0000256" key="10">
    <source>
        <dbReference type="SAM" id="MobiDB-lite"/>
    </source>
</evidence>
<dbReference type="Pfam" id="PF13878">
    <property type="entry name" value="zf-C2H2_3"/>
    <property type="match status" value="1"/>
</dbReference>
<evidence type="ECO:0000256" key="4">
    <source>
        <dbReference type="ARBA" id="ARBA00022723"/>
    </source>
</evidence>
<dbReference type="GO" id="GO:0005634">
    <property type="term" value="C:nucleus"/>
    <property type="evidence" value="ECO:0007669"/>
    <property type="project" value="UniProtKB-SubCell"/>
</dbReference>
<dbReference type="CDD" id="cd04301">
    <property type="entry name" value="NAT_SF"/>
    <property type="match status" value="1"/>
</dbReference>
<evidence type="ECO:0000256" key="2">
    <source>
        <dbReference type="ARBA" id="ARBA00005816"/>
    </source>
</evidence>
<keyword evidence="3" id="KW-0808">Transferase</keyword>
<dbReference type="GO" id="GO:0008270">
    <property type="term" value="F:zinc ion binding"/>
    <property type="evidence" value="ECO:0007669"/>
    <property type="project" value="UniProtKB-KW"/>
</dbReference>
<keyword evidence="9" id="KW-0012">Acyltransferase</keyword>
<evidence type="ECO:0000256" key="8">
    <source>
        <dbReference type="ARBA" id="ARBA00023306"/>
    </source>
</evidence>
<feature type="region of interest" description="Disordered" evidence="10">
    <location>
        <begin position="39"/>
        <end position="62"/>
    </location>
</feature>
<feature type="domain" description="N-acetyltransferase ESCO acetyl-transferase" evidence="12">
    <location>
        <begin position="251"/>
        <end position="320"/>
    </location>
</feature>
<name>A0ABD1NB23_9FABA</name>
<dbReference type="InterPro" id="IPR016181">
    <property type="entry name" value="Acyl_CoA_acyltransferase"/>
</dbReference>
<comment type="subcellular location">
    <subcellularLocation>
        <location evidence="1">Nucleus</location>
    </subcellularLocation>
</comment>
<dbReference type="Pfam" id="PF13880">
    <property type="entry name" value="Acetyltransf_13"/>
    <property type="match status" value="1"/>
</dbReference>
<dbReference type="PANTHER" id="PTHR45884">
    <property type="entry name" value="N-ACETYLTRANSFERASE ECO"/>
    <property type="match status" value="1"/>
</dbReference>
<evidence type="ECO:0000256" key="1">
    <source>
        <dbReference type="ARBA" id="ARBA00004123"/>
    </source>
</evidence>
<evidence type="ECO:0000259" key="11">
    <source>
        <dbReference type="Pfam" id="PF13878"/>
    </source>
</evidence>
<dbReference type="GO" id="GO:0016746">
    <property type="term" value="F:acyltransferase activity"/>
    <property type="evidence" value="ECO:0007669"/>
    <property type="project" value="UniProtKB-KW"/>
</dbReference>
<protein>
    <submittedName>
        <fullName evidence="13">Uncharacterized protein</fullName>
    </submittedName>
</protein>
<evidence type="ECO:0000313" key="13">
    <source>
        <dbReference type="EMBL" id="KAL2345309.1"/>
    </source>
</evidence>
<reference evidence="13 14" key="1">
    <citation type="submission" date="2024-08" db="EMBL/GenBank/DDBJ databases">
        <title>Insights into the chromosomal genome structure of Flemingia macrophylla.</title>
        <authorList>
            <person name="Ding Y."/>
            <person name="Zhao Y."/>
            <person name="Bi W."/>
            <person name="Wu M."/>
            <person name="Zhao G."/>
            <person name="Gong Y."/>
            <person name="Li W."/>
            <person name="Zhang P."/>
        </authorList>
    </citation>
    <scope>NUCLEOTIDE SEQUENCE [LARGE SCALE GENOMIC DNA]</scope>
    <source>
        <strain evidence="13">DYQJB</strain>
        <tissue evidence="13">Leaf</tissue>
    </source>
</reference>
<comment type="caution">
    <text evidence="13">The sequence shown here is derived from an EMBL/GenBank/DDBJ whole genome shotgun (WGS) entry which is preliminary data.</text>
</comment>
<keyword evidence="8" id="KW-0131">Cell cycle</keyword>
<dbReference type="InterPro" id="IPR028005">
    <property type="entry name" value="AcTrfase_ESCO_Znf_dom"/>
</dbReference>
<gene>
    <name evidence="13" type="ORF">Fmac_006594</name>
</gene>
<proteinExistence type="inferred from homology"/>
<sequence length="320" mass="35833">MIESQMQTKISSFFKSAENDDEDDDLSFWEKQEDDIINTYSRTRPNPNAVSSPSNTQTQRPNNTTYAQFHLDFGQSDFLLRACPTCGMNFTPGDPHDDKSHTQFHKSFTHGIQFRGWTQETVIPLPTLQSGRILVVSETAPSSHRKKAQEVVRMMEIELGSEWILHHLCKVYLFVSLHRIVGCLVAEPIKEAFKVVSASLDSVKKRKVKPCSTTLQFGNVIFQRELQKKVASVTHSERMEGALFCHSEPTAAACGIRAIWVTPSNRRKGIATQLLDAVRVRKSFCTGLELEHSQLAFSQPTSAGKALATSYTGTGSFLAY</sequence>
<dbReference type="EMBL" id="JBGMDY010000002">
    <property type="protein sequence ID" value="KAL2345309.1"/>
    <property type="molecule type" value="Genomic_DNA"/>
</dbReference>
<accession>A0ABD1NB23</accession>
<dbReference type="InterPro" id="IPR028009">
    <property type="entry name" value="ESCO_Acetyltransf_dom"/>
</dbReference>
<dbReference type="AlphaFoldDB" id="A0ABD1NB23"/>
<keyword evidence="5" id="KW-0863">Zinc-finger</keyword>
<dbReference type="SUPFAM" id="SSF55729">
    <property type="entry name" value="Acyl-CoA N-acyltransferases (Nat)"/>
    <property type="match status" value="1"/>
</dbReference>